<evidence type="ECO:0000256" key="5">
    <source>
        <dbReference type="ARBA" id="ARBA00022989"/>
    </source>
</evidence>
<evidence type="ECO:0000256" key="7">
    <source>
        <dbReference type="RuleBase" id="RU367097"/>
    </source>
</evidence>
<evidence type="ECO:0000256" key="8">
    <source>
        <dbReference type="SAM" id="MobiDB-lite"/>
    </source>
</evidence>
<dbReference type="PANTHER" id="PTHR11132">
    <property type="entry name" value="SOLUTE CARRIER FAMILY 35"/>
    <property type="match status" value="1"/>
</dbReference>
<keyword evidence="6 7" id="KW-0472">Membrane</keyword>
<dbReference type="Proteomes" id="UP000800036">
    <property type="component" value="Unassembled WGS sequence"/>
</dbReference>
<keyword evidence="5 7" id="KW-1133">Transmembrane helix</keyword>
<comment type="subunit">
    <text evidence="3 7">Homooligomer.</text>
</comment>
<feature type="transmembrane region" description="Helical" evidence="7">
    <location>
        <begin position="155"/>
        <end position="174"/>
    </location>
</feature>
<sequence length="543" mass="59709">MNSSRPFTRTANNVFRPAFSYLNNVARDLPGNADRYRDKARRKNSASSLDDTDQSDIEQYAQMDASRASHSSQNSLSDLQPALPLVDIGSRSTSPYPRSRSAAQSEDEDDDFEPADSIRPLVNNRLARGGSISKGVFREGGLGGFFFGTWMGWQIYVALLVFWVGGCGFGLLLMNRFIMLTGVYKFPFPLVGTYVQLVLTHLILLAFTSLTRGLATPLRKLGLGAAVAPAFPVAPTGTGGFRNASKPRSTIMRIGKWLTNGSGGIAGGGLFEFDWQVAKQVLPLAIVFCLKVLLSNVSFAYAPLPVYQLARIPVVPFALIFSALMQKENHSGSTLSSALIATLFLSFASYRSHQRVTPDSIVAGVFSSIFVALYPIMLLRTYRTLISNLVPQGDVLTGYPSSADDSNNNREETRAYYRVLHYTSTLSILLLTPIVLFSGGIPHIMRNIPFLDVPFFWLMVWCGALGSFAVFASTLLLVKATSPLTATFVAVPRGAFQLVMLSLFKMPSHSWTGVVLCWISCLWFLVARRDEGRTLDRLRLEGR</sequence>
<evidence type="ECO:0000256" key="1">
    <source>
        <dbReference type="ARBA" id="ARBA00003420"/>
    </source>
</evidence>
<evidence type="ECO:0000313" key="9">
    <source>
        <dbReference type="EMBL" id="KAF1977569.1"/>
    </source>
</evidence>
<feature type="transmembrane region" description="Helical" evidence="7">
    <location>
        <begin position="332"/>
        <end position="349"/>
    </location>
</feature>
<dbReference type="InterPro" id="IPR050186">
    <property type="entry name" value="TPT_transporter"/>
</dbReference>
<dbReference type="OrthoDB" id="5547497at2759"/>
<feature type="transmembrane region" description="Helical" evidence="7">
    <location>
        <begin position="186"/>
        <end position="210"/>
    </location>
</feature>
<feature type="compositionally biased region" description="Polar residues" evidence="8">
    <location>
        <begin position="68"/>
        <end position="78"/>
    </location>
</feature>
<keyword evidence="7" id="KW-0813">Transport</keyword>
<evidence type="ECO:0000256" key="3">
    <source>
        <dbReference type="ARBA" id="ARBA00011182"/>
    </source>
</evidence>
<gene>
    <name evidence="9" type="ORF">BU23DRAFT_550860</name>
</gene>
<organism evidence="9 10">
    <name type="scientific">Bimuria novae-zelandiae CBS 107.79</name>
    <dbReference type="NCBI Taxonomy" id="1447943"/>
    <lineage>
        <taxon>Eukaryota</taxon>
        <taxon>Fungi</taxon>
        <taxon>Dikarya</taxon>
        <taxon>Ascomycota</taxon>
        <taxon>Pezizomycotina</taxon>
        <taxon>Dothideomycetes</taxon>
        <taxon>Pleosporomycetidae</taxon>
        <taxon>Pleosporales</taxon>
        <taxon>Massarineae</taxon>
        <taxon>Didymosphaeriaceae</taxon>
        <taxon>Bimuria</taxon>
    </lineage>
</organism>
<keyword evidence="10" id="KW-1185">Reference proteome</keyword>
<dbReference type="GO" id="GO:0030659">
    <property type="term" value="C:cytoplasmic vesicle membrane"/>
    <property type="evidence" value="ECO:0007669"/>
    <property type="project" value="UniProtKB-SubCell"/>
</dbReference>
<feature type="transmembrane region" description="Helical" evidence="7">
    <location>
        <begin position="361"/>
        <end position="379"/>
    </location>
</feature>
<feature type="transmembrane region" description="Helical" evidence="7">
    <location>
        <begin position="419"/>
        <end position="444"/>
    </location>
</feature>
<comment type="similarity">
    <text evidence="2 7">Belongs to the TPT transporter family. SLC35D subfamily.</text>
</comment>
<feature type="transmembrane region" description="Helical" evidence="7">
    <location>
        <begin position="281"/>
        <end position="302"/>
    </location>
</feature>
<feature type="compositionally biased region" description="Low complexity" evidence="8">
    <location>
        <begin position="90"/>
        <end position="101"/>
    </location>
</feature>
<evidence type="ECO:0000256" key="6">
    <source>
        <dbReference type="ARBA" id="ARBA00023136"/>
    </source>
</evidence>
<evidence type="ECO:0000313" key="10">
    <source>
        <dbReference type="Proteomes" id="UP000800036"/>
    </source>
</evidence>
<dbReference type="GO" id="GO:0000139">
    <property type="term" value="C:Golgi membrane"/>
    <property type="evidence" value="ECO:0007669"/>
    <property type="project" value="UniProtKB-SubCell"/>
</dbReference>
<feature type="region of interest" description="Disordered" evidence="8">
    <location>
        <begin position="27"/>
        <end position="116"/>
    </location>
</feature>
<comment type="function">
    <text evidence="1 7">Involved in the import of GDP-mannose from the cytoplasm into the Golgi lumen.</text>
</comment>
<feature type="transmembrane region" description="Helical" evidence="7">
    <location>
        <begin position="308"/>
        <end position="325"/>
    </location>
</feature>
<name>A0A6A5VM72_9PLEO</name>
<dbReference type="EMBL" id="ML976663">
    <property type="protein sequence ID" value="KAF1977569.1"/>
    <property type="molecule type" value="Genomic_DNA"/>
</dbReference>
<feature type="transmembrane region" description="Helical" evidence="7">
    <location>
        <begin position="510"/>
        <end position="527"/>
    </location>
</feature>
<dbReference type="GO" id="GO:0005789">
    <property type="term" value="C:endoplasmic reticulum membrane"/>
    <property type="evidence" value="ECO:0007669"/>
    <property type="project" value="UniProtKB-SubCell"/>
</dbReference>
<accession>A0A6A5VM72</accession>
<evidence type="ECO:0000256" key="4">
    <source>
        <dbReference type="ARBA" id="ARBA00022692"/>
    </source>
</evidence>
<keyword evidence="7" id="KW-0968">Cytoplasmic vesicle</keyword>
<reference evidence="9" key="1">
    <citation type="journal article" date="2020" name="Stud. Mycol.">
        <title>101 Dothideomycetes genomes: a test case for predicting lifestyles and emergence of pathogens.</title>
        <authorList>
            <person name="Haridas S."/>
            <person name="Albert R."/>
            <person name="Binder M."/>
            <person name="Bloem J."/>
            <person name="Labutti K."/>
            <person name="Salamov A."/>
            <person name="Andreopoulos B."/>
            <person name="Baker S."/>
            <person name="Barry K."/>
            <person name="Bills G."/>
            <person name="Bluhm B."/>
            <person name="Cannon C."/>
            <person name="Castanera R."/>
            <person name="Culley D."/>
            <person name="Daum C."/>
            <person name="Ezra D."/>
            <person name="Gonzalez J."/>
            <person name="Henrissat B."/>
            <person name="Kuo A."/>
            <person name="Liang C."/>
            <person name="Lipzen A."/>
            <person name="Lutzoni F."/>
            <person name="Magnuson J."/>
            <person name="Mondo S."/>
            <person name="Nolan M."/>
            <person name="Ohm R."/>
            <person name="Pangilinan J."/>
            <person name="Park H.-J."/>
            <person name="Ramirez L."/>
            <person name="Alfaro M."/>
            <person name="Sun H."/>
            <person name="Tritt A."/>
            <person name="Yoshinaga Y."/>
            <person name="Zwiers L.-H."/>
            <person name="Turgeon B."/>
            <person name="Goodwin S."/>
            <person name="Spatafora J."/>
            <person name="Crous P."/>
            <person name="Grigoriev I."/>
        </authorList>
    </citation>
    <scope>NUCLEOTIDE SEQUENCE</scope>
    <source>
        <strain evidence="9">CBS 107.79</strain>
    </source>
</reference>
<feature type="transmembrane region" description="Helical" evidence="7">
    <location>
        <begin position="484"/>
        <end position="504"/>
    </location>
</feature>
<dbReference type="AlphaFoldDB" id="A0A6A5VM72"/>
<comment type="subcellular location">
    <subcellularLocation>
        <location evidence="7">Golgi apparatus membrane</location>
        <topology evidence="7">Multi-pass membrane protein</topology>
    </subcellularLocation>
    <subcellularLocation>
        <location evidence="7">Cytoplasmic vesicle membrane</location>
        <topology evidence="7">Multi-pass membrane protein</topology>
    </subcellularLocation>
    <subcellularLocation>
        <location evidence="7">Endoplasmic reticulum membrane</location>
        <topology evidence="7">Multi-pass membrane protein</topology>
    </subcellularLocation>
</comment>
<keyword evidence="7" id="KW-0333">Golgi apparatus</keyword>
<feature type="transmembrane region" description="Helical" evidence="7">
    <location>
        <begin position="456"/>
        <end position="477"/>
    </location>
</feature>
<feature type="compositionally biased region" description="Acidic residues" evidence="8">
    <location>
        <begin position="105"/>
        <end position="114"/>
    </location>
</feature>
<keyword evidence="7" id="KW-0762">Sugar transport</keyword>
<evidence type="ECO:0000256" key="2">
    <source>
        <dbReference type="ARBA" id="ARBA00010425"/>
    </source>
</evidence>
<proteinExistence type="inferred from homology"/>
<keyword evidence="4 7" id="KW-0812">Transmembrane</keyword>
<protein>
    <recommendedName>
        <fullName evidence="7">GDP-mannose transporter</fullName>
        <shortName evidence="7">GMT</shortName>
    </recommendedName>
</protein>
<keyword evidence="7" id="KW-0256">Endoplasmic reticulum</keyword>